<feature type="transmembrane region" description="Helical" evidence="1">
    <location>
        <begin position="183"/>
        <end position="205"/>
    </location>
</feature>
<keyword evidence="3" id="KW-1185">Reference proteome</keyword>
<name>A0ABP9CYB7_9BACT</name>
<protein>
    <submittedName>
        <fullName evidence="2">Uncharacterized protein</fullName>
    </submittedName>
</protein>
<accession>A0ABP9CYB7</accession>
<sequence>MTNNYILNKLPLHFIIPLTLLLVSAGLAYSSLMLTHPTMAIGVTYDLTLTVPLLYLFLIRKKSISKLSVMPFLIAGLVIGTLLIPVQQQGPLNLFKTYLFPVVELLVVAVVAYKVRKGIIHAKGNKTADVYENIKQATIQITGSTKLGKVMAMEIGAFYYALLAWRSPEKKSNTFTSYQKNGVTALLVILFIILLVETFALHLLIARWSTIVAWVLSILSIYTAVQLFAHLKALRMRHTEITSDVIILKLGLFGDMRIPLDAIEKIETTSKRLEDEERSIEQFALLPGLESHNLILHFKTPQVVEKAYGIQKQCDILMLHIDQKEEFVKAVVKE</sequence>
<keyword evidence="1" id="KW-0472">Membrane</keyword>
<reference evidence="3" key="1">
    <citation type="journal article" date="2019" name="Int. J. Syst. Evol. Microbiol.">
        <title>The Global Catalogue of Microorganisms (GCM) 10K type strain sequencing project: providing services to taxonomists for standard genome sequencing and annotation.</title>
        <authorList>
            <consortium name="The Broad Institute Genomics Platform"/>
            <consortium name="The Broad Institute Genome Sequencing Center for Infectious Disease"/>
            <person name="Wu L."/>
            <person name="Ma J."/>
        </authorList>
    </citation>
    <scope>NUCLEOTIDE SEQUENCE [LARGE SCALE GENOMIC DNA]</scope>
    <source>
        <strain evidence="3">JCM 18326</strain>
    </source>
</reference>
<organism evidence="2 3">
    <name type="scientific">Algivirga pacifica</name>
    <dbReference type="NCBI Taxonomy" id="1162670"/>
    <lineage>
        <taxon>Bacteria</taxon>
        <taxon>Pseudomonadati</taxon>
        <taxon>Bacteroidota</taxon>
        <taxon>Cytophagia</taxon>
        <taxon>Cytophagales</taxon>
        <taxon>Flammeovirgaceae</taxon>
        <taxon>Algivirga</taxon>
    </lineage>
</organism>
<evidence type="ECO:0000313" key="2">
    <source>
        <dbReference type="EMBL" id="GAA4821082.1"/>
    </source>
</evidence>
<feature type="transmembrane region" description="Helical" evidence="1">
    <location>
        <begin position="69"/>
        <end position="86"/>
    </location>
</feature>
<feature type="transmembrane region" description="Helical" evidence="1">
    <location>
        <begin position="38"/>
        <end position="57"/>
    </location>
</feature>
<dbReference type="RefSeq" id="WP_345368525.1">
    <property type="nucleotide sequence ID" value="NZ_BAABJX010000004.1"/>
</dbReference>
<feature type="transmembrane region" description="Helical" evidence="1">
    <location>
        <begin position="98"/>
        <end position="115"/>
    </location>
</feature>
<proteinExistence type="predicted"/>
<feature type="transmembrane region" description="Helical" evidence="1">
    <location>
        <begin position="12"/>
        <end position="32"/>
    </location>
</feature>
<dbReference type="EMBL" id="BAABJX010000004">
    <property type="protein sequence ID" value="GAA4821082.1"/>
    <property type="molecule type" value="Genomic_DNA"/>
</dbReference>
<gene>
    <name evidence="2" type="ORF">GCM10023331_01780</name>
</gene>
<keyword evidence="1" id="KW-0812">Transmembrane</keyword>
<dbReference type="Proteomes" id="UP001500298">
    <property type="component" value="Unassembled WGS sequence"/>
</dbReference>
<keyword evidence="1" id="KW-1133">Transmembrane helix</keyword>
<feature type="transmembrane region" description="Helical" evidence="1">
    <location>
        <begin position="211"/>
        <end position="229"/>
    </location>
</feature>
<evidence type="ECO:0000313" key="3">
    <source>
        <dbReference type="Proteomes" id="UP001500298"/>
    </source>
</evidence>
<comment type="caution">
    <text evidence="2">The sequence shown here is derived from an EMBL/GenBank/DDBJ whole genome shotgun (WGS) entry which is preliminary data.</text>
</comment>
<evidence type="ECO:0000256" key="1">
    <source>
        <dbReference type="SAM" id="Phobius"/>
    </source>
</evidence>